<dbReference type="Proteomes" id="UP000287224">
    <property type="component" value="Unassembled WGS sequence"/>
</dbReference>
<name>A0A401ZAN5_9CHLR</name>
<gene>
    <name evidence="4" type="primary">phnO</name>
    <name evidence="4" type="ORF">KDAU_11950</name>
</gene>
<dbReference type="Gene3D" id="3.40.630.30">
    <property type="match status" value="1"/>
</dbReference>
<dbReference type="PANTHER" id="PTHR43877">
    <property type="entry name" value="AMINOALKYLPHOSPHONATE N-ACETYLTRANSFERASE-RELATED-RELATED"/>
    <property type="match status" value="1"/>
</dbReference>
<dbReference type="Pfam" id="PF00583">
    <property type="entry name" value="Acetyltransf_1"/>
    <property type="match status" value="1"/>
</dbReference>
<protein>
    <submittedName>
        <fullName evidence="4">GNAT family N-acetyltransferase</fullName>
    </submittedName>
</protein>
<evidence type="ECO:0000256" key="1">
    <source>
        <dbReference type="ARBA" id="ARBA00022679"/>
    </source>
</evidence>
<dbReference type="CDD" id="cd04301">
    <property type="entry name" value="NAT_SF"/>
    <property type="match status" value="1"/>
</dbReference>
<sequence>MAVTIREARLEDSGAITTILRALGWSEHIQQQTFAETQAQIEEWFARLENEQTHTILVAEQQGQVVGYLAVHWYFHLMRGSDGYVSELFIHPDQTGHGIGSQLLATIEEEARRRGCTRLILMNRRIRESYARQFYIKHGWEELGDAAFFSLTLPATSR</sequence>
<feature type="domain" description="N-acetyltransferase" evidence="3">
    <location>
        <begin position="3"/>
        <end position="156"/>
    </location>
</feature>
<dbReference type="InterPro" id="IPR050832">
    <property type="entry name" value="Bact_Acetyltransf"/>
</dbReference>
<keyword evidence="1 4" id="KW-0808">Transferase</keyword>
<dbReference type="InterPro" id="IPR016181">
    <property type="entry name" value="Acyl_CoA_acyltransferase"/>
</dbReference>
<evidence type="ECO:0000313" key="5">
    <source>
        <dbReference type="Proteomes" id="UP000287224"/>
    </source>
</evidence>
<evidence type="ECO:0000256" key="2">
    <source>
        <dbReference type="ARBA" id="ARBA00023315"/>
    </source>
</evidence>
<dbReference type="GO" id="GO:0016747">
    <property type="term" value="F:acyltransferase activity, transferring groups other than amino-acyl groups"/>
    <property type="evidence" value="ECO:0007669"/>
    <property type="project" value="InterPro"/>
</dbReference>
<comment type="caution">
    <text evidence="4">The sequence shown here is derived from an EMBL/GenBank/DDBJ whole genome shotgun (WGS) entry which is preliminary data.</text>
</comment>
<accession>A0A401ZAN5</accession>
<proteinExistence type="predicted"/>
<evidence type="ECO:0000313" key="4">
    <source>
        <dbReference type="EMBL" id="GCE03866.1"/>
    </source>
</evidence>
<keyword evidence="5" id="KW-1185">Reference proteome</keyword>
<dbReference type="EMBL" id="BIFQ01000001">
    <property type="protein sequence ID" value="GCE03866.1"/>
    <property type="molecule type" value="Genomic_DNA"/>
</dbReference>
<dbReference type="RefSeq" id="WP_126595091.1">
    <property type="nucleotide sequence ID" value="NZ_BIFQ01000001.1"/>
</dbReference>
<keyword evidence="2" id="KW-0012">Acyltransferase</keyword>
<dbReference type="OrthoDB" id="9789081at2"/>
<dbReference type="SUPFAM" id="SSF55729">
    <property type="entry name" value="Acyl-CoA N-acyltransferases (Nat)"/>
    <property type="match status" value="1"/>
</dbReference>
<reference evidence="5" key="1">
    <citation type="submission" date="2018-12" db="EMBL/GenBank/DDBJ databases">
        <title>Tengunoibacter tsumagoiensis gen. nov., sp. nov., Dictyobacter kobayashii sp. nov., D. alpinus sp. nov., and D. joshuensis sp. nov. and description of Dictyobacteraceae fam. nov. within the order Ktedonobacterales isolated from Tengu-no-mugimeshi.</title>
        <authorList>
            <person name="Wang C.M."/>
            <person name="Zheng Y."/>
            <person name="Sakai Y."/>
            <person name="Toyoda A."/>
            <person name="Minakuchi Y."/>
            <person name="Abe K."/>
            <person name="Yokota A."/>
            <person name="Yabe S."/>
        </authorList>
    </citation>
    <scope>NUCLEOTIDE SEQUENCE [LARGE SCALE GENOMIC DNA]</scope>
    <source>
        <strain evidence="5">S-27</strain>
    </source>
</reference>
<dbReference type="InterPro" id="IPR000182">
    <property type="entry name" value="GNAT_dom"/>
</dbReference>
<organism evidence="4 5">
    <name type="scientific">Dictyobacter aurantiacus</name>
    <dbReference type="NCBI Taxonomy" id="1936993"/>
    <lineage>
        <taxon>Bacteria</taxon>
        <taxon>Bacillati</taxon>
        <taxon>Chloroflexota</taxon>
        <taxon>Ktedonobacteria</taxon>
        <taxon>Ktedonobacterales</taxon>
        <taxon>Dictyobacteraceae</taxon>
        <taxon>Dictyobacter</taxon>
    </lineage>
</organism>
<evidence type="ECO:0000259" key="3">
    <source>
        <dbReference type="PROSITE" id="PS51186"/>
    </source>
</evidence>
<dbReference type="PROSITE" id="PS51186">
    <property type="entry name" value="GNAT"/>
    <property type="match status" value="1"/>
</dbReference>
<dbReference type="AlphaFoldDB" id="A0A401ZAN5"/>